<protein>
    <submittedName>
        <fullName evidence="2">Uncharacterized protein</fullName>
    </submittedName>
</protein>
<reference evidence="2 3" key="1">
    <citation type="submission" date="2019-06" db="EMBL/GenBank/DDBJ databases">
        <title>Sequencing the genomes of 1000 actinobacteria strains.</title>
        <authorList>
            <person name="Klenk H.-P."/>
        </authorList>
    </citation>
    <scope>NUCLEOTIDE SEQUENCE [LARGE SCALE GENOMIC DNA]</scope>
    <source>
        <strain evidence="2 3">DSM 45015</strain>
    </source>
</reference>
<dbReference type="Proteomes" id="UP000317422">
    <property type="component" value="Unassembled WGS sequence"/>
</dbReference>
<comment type="caution">
    <text evidence="2">The sequence shown here is derived from an EMBL/GenBank/DDBJ whole genome shotgun (WGS) entry which is preliminary data.</text>
</comment>
<feature type="region of interest" description="Disordered" evidence="1">
    <location>
        <begin position="34"/>
        <end position="53"/>
    </location>
</feature>
<sequence length="133" mass="14611">MVDEDRQTDGSQDIIDDALHLAEALQRKLVVAGMRRSPSSPATRAESSGDVWEEAVRREQPEQQERPLEQLAGIARTAGPEVATHLFRAGSTLFTALNQGWGVLERTLEEQRNQRSASPASGEDPPREGGRSH</sequence>
<evidence type="ECO:0000313" key="3">
    <source>
        <dbReference type="Proteomes" id="UP000317422"/>
    </source>
</evidence>
<name>A0A543NJP1_9ACTN</name>
<dbReference type="AlphaFoldDB" id="A0A543NJP1"/>
<accession>A0A543NJP1</accession>
<organism evidence="2 3">
    <name type="scientific">Haloactinospora alba</name>
    <dbReference type="NCBI Taxonomy" id="405555"/>
    <lineage>
        <taxon>Bacteria</taxon>
        <taxon>Bacillati</taxon>
        <taxon>Actinomycetota</taxon>
        <taxon>Actinomycetes</taxon>
        <taxon>Streptosporangiales</taxon>
        <taxon>Nocardiopsidaceae</taxon>
        <taxon>Haloactinospora</taxon>
    </lineage>
</organism>
<proteinExistence type="predicted"/>
<dbReference type="OrthoDB" id="3430192at2"/>
<gene>
    <name evidence="2" type="ORF">FHX37_1939</name>
</gene>
<evidence type="ECO:0000256" key="1">
    <source>
        <dbReference type="SAM" id="MobiDB-lite"/>
    </source>
</evidence>
<feature type="compositionally biased region" description="Basic and acidic residues" evidence="1">
    <location>
        <begin position="124"/>
        <end position="133"/>
    </location>
</feature>
<feature type="compositionally biased region" description="Polar residues" evidence="1">
    <location>
        <begin position="37"/>
        <end position="46"/>
    </location>
</feature>
<dbReference type="RefSeq" id="WP_141923580.1">
    <property type="nucleotide sequence ID" value="NZ_VFQC01000001.1"/>
</dbReference>
<keyword evidence="3" id="KW-1185">Reference proteome</keyword>
<dbReference type="EMBL" id="VFQC01000001">
    <property type="protein sequence ID" value="TQN32014.1"/>
    <property type="molecule type" value="Genomic_DNA"/>
</dbReference>
<feature type="region of interest" description="Disordered" evidence="1">
    <location>
        <begin position="107"/>
        <end position="133"/>
    </location>
</feature>
<evidence type="ECO:0000313" key="2">
    <source>
        <dbReference type="EMBL" id="TQN32014.1"/>
    </source>
</evidence>